<dbReference type="InParanoid" id="A0A543ARL9"/>
<dbReference type="EMBL" id="VFOW01000001">
    <property type="protein sequence ID" value="TQL75228.1"/>
    <property type="molecule type" value="Genomic_DNA"/>
</dbReference>
<protein>
    <submittedName>
        <fullName evidence="3">Alkylated DNA nucleotide flippase Atl1</fullName>
    </submittedName>
</protein>
<evidence type="ECO:0000259" key="2">
    <source>
        <dbReference type="Pfam" id="PF01035"/>
    </source>
</evidence>
<keyword evidence="1" id="KW-0227">DNA damage</keyword>
<dbReference type="SUPFAM" id="SSF46767">
    <property type="entry name" value="Methylated DNA-protein cysteine methyltransferase, C-terminal domain"/>
    <property type="match status" value="1"/>
</dbReference>
<organism evidence="3 4">
    <name type="scientific">Stackebrandtia endophytica</name>
    <dbReference type="NCBI Taxonomy" id="1496996"/>
    <lineage>
        <taxon>Bacteria</taxon>
        <taxon>Bacillati</taxon>
        <taxon>Actinomycetota</taxon>
        <taxon>Actinomycetes</taxon>
        <taxon>Glycomycetales</taxon>
        <taxon>Glycomycetaceae</taxon>
        <taxon>Stackebrandtia</taxon>
    </lineage>
</organism>
<dbReference type="FunCoup" id="A0A543ARL9">
    <property type="interactions" value="6"/>
</dbReference>
<keyword evidence="4" id="KW-1185">Reference proteome</keyword>
<dbReference type="InterPro" id="IPR052520">
    <property type="entry name" value="ATL_DNA_repair"/>
</dbReference>
<gene>
    <name evidence="3" type="ORF">FB566_0725</name>
</gene>
<dbReference type="Pfam" id="PF01035">
    <property type="entry name" value="DNA_binding_1"/>
    <property type="match status" value="1"/>
</dbReference>
<dbReference type="AlphaFoldDB" id="A0A543ARL9"/>
<evidence type="ECO:0000313" key="3">
    <source>
        <dbReference type="EMBL" id="TQL75228.1"/>
    </source>
</evidence>
<dbReference type="Proteomes" id="UP000317043">
    <property type="component" value="Unassembled WGS sequence"/>
</dbReference>
<dbReference type="PANTHER" id="PTHR42942">
    <property type="entry name" value="6-O-METHYLGUANINE DNA METHYLTRANSFERASE"/>
    <property type="match status" value="1"/>
</dbReference>
<comment type="caution">
    <text evidence="3">The sequence shown here is derived from an EMBL/GenBank/DDBJ whole genome shotgun (WGS) entry which is preliminary data.</text>
</comment>
<dbReference type="InterPro" id="IPR014048">
    <property type="entry name" value="MethylDNA_cys_MeTrfase_DNA-bd"/>
</dbReference>
<dbReference type="PANTHER" id="PTHR42942:SF1">
    <property type="entry name" value="ALKYLTRANSFERASE-LIKE PROTEIN 1"/>
    <property type="match status" value="1"/>
</dbReference>
<sequence>MTETLPDFADEVLSVVELIPDGAVMTYGDVAEYLGHGGPRQVGRVMSHYGSAVAWWRVVRSDGRLLPGHEAEALARYREEGTPLRQSNAAGHLPRIDIAAARWSGESG</sequence>
<dbReference type="Gene3D" id="1.10.10.10">
    <property type="entry name" value="Winged helix-like DNA-binding domain superfamily/Winged helix DNA-binding domain"/>
    <property type="match status" value="1"/>
</dbReference>
<proteinExistence type="predicted"/>
<dbReference type="InterPro" id="IPR036388">
    <property type="entry name" value="WH-like_DNA-bd_sf"/>
</dbReference>
<dbReference type="InterPro" id="IPR036217">
    <property type="entry name" value="MethylDNA_cys_MeTrfase_DNAb"/>
</dbReference>
<dbReference type="GO" id="GO:0006281">
    <property type="term" value="P:DNA repair"/>
    <property type="evidence" value="ECO:0007669"/>
    <property type="project" value="InterPro"/>
</dbReference>
<evidence type="ECO:0000313" key="4">
    <source>
        <dbReference type="Proteomes" id="UP000317043"/>
    </source>
</evidence>
<dbReference type="CDD" id="cd06445">
    <property type="entry name" value="ATase"/>
    <property type="match status" value="1"/>
</dbReference>
<feature type="domain" description="Methylated-DNA-[protein]-cysteine S-methyltransferase DNA binding" evidence="2">
    <location>
        <begin position="7"/>
        <end position="68"/>
    </location>
</feature>
<dbReference type="GO" id="GO:0003824">
    <property type="term" value="F:catalytic activity"/>
    <property type="evidence" value="ECO:0007669"/>
    <property type="project" value="InterPro"/>
</dbReference>
<evidence type="ECO:0000256" key="1">
    <source>
        <dbReference type="ARBA" id="ARBA00022763"/>
    </source>
</evidence>
<dbReference type="RefSeq" id="WP_211347507.1">
    <property type="nucleotide sequence ID" value="NZ_JBHTGS010000001.1"/>
</dbReference>
<name>A0A543ARL9_9ACTN</name>
<reference evidence="3 4" key="1">
    <citation type="submission" date="2019-06" db="EMBL/GenBank/DDBJ databases">
        <title>Sequencing the genomes of 1000 actinobacteria strains.</title>
        <authorList>
            <person name="Klenk H.-P."/>
        </authorList>
    </citation>
    <scope>NUCLEOTIDE SEQUENCE [LARGE SCALE GENOMIC DNA]</scope>
    <source>
        <strain evidence="3 4">DSM 45928</strain>
    </source>
</reference>
<accession>A0A543ARL9</accession>